<dbReference type="AlphaFoldDB" id="A0A212S3D4"/>
<dbReference type="Proteomes" id="UP000197065">
    <property type="component" value="Unassembled WGS sequence"/>
</dbReference>
<accession>A0A212S3D4</accession>
<keyword evidence="6" id="KW-1185">Reference proteome</keyword>
<dbReference type="NCBIfam" id="TIGR03427">
    <property type="entry name" value="ABC_peri_uca"/>
    <property type="match status" value="1"/>
</dbReference>
<gene>
    <name evidence="5" type="ORF">SAMN07250955_12145</name>
</gene>
<dbReference type="Pfam" id="PF13379">
    <property type="entry name" value="NMT1_2"/>
    <property type="match status" value="1"/>
</dbReference>
<evidence type="ECO:0000313" key="6">
    <source>
        <dbReference type="Proteomes" id="UP000197065"/>
    </source>
</evidence>
<dbReference type="EMBL" id="FYEH01000021">
    <property type="protein sequence ID" value="SNB79553.1"/>
    <property type="molecule type" value="Genomic_DNA"/>
</dbReference>
<dbReference type="InterPro" id="IPR017793">
    <property type="entry name" value="ABC_transptr_urea-assoc_sub-bd"/>
</dbReference>
<sequence>MNRRIIGAICLVAVLLVTGLAPARAAERPTIKIGWSIYVGFMPLVYMEKSGILKKWGDKYNVDLKVTLVNDYVGSINQFIGGDLDIVTVAGMDGLTMPAAGGVDTTLFMIGDYSNGNDVLLSKKAGSVKELKGQTVDLVQFSVSHYLLQRALVKNGMTGLGDVKTVNISDADIASAYLTSPDVTNVASWKPMTDDMIKGVPGTKVLFTSQEIPGEIMDVFITKTATMKAHPEAIKALAGAWYEALGILSGNDAKAKDMREVMAAGMGTDVAGFESQEATTHFFKTAKEASDFLTAASTKEIWDNIRTFSFEQGLFGQGATSKDDVGISFPDGSVLGNTANVKLRVNDDITALAAAGKL</sequence>
<dbReference type="PANTHER" id="PTHR30024">
    <property type="entry name" value="ALIPHATIC SULFONATES-BINDING PROTEIN-RELATED"/>
    <property type="match status" value="1"/>
</dbReference>
<evidence type="ECO:0000256" key="2">
    <source>
        <dbReference type="ARBA" id="ARBA00010742"/>
    </source>
</evidence>
<name>A0A212S3D4_9PROT</name>
<keyword evidence="3 4" id="KW-0732">Signal</keyword>
<organism evidence="5 6">
    <name type="scientific">Arboricoccus pini</name>
    <dbReference type="NCBI Taxonomy" id="1963835"/>
    <lineage>
        <taxon>Bacteria</taxon>
        <taxon>Pseudomonadati</taxon>
        <taxon>Pseudomonadota</taxon>
        <taxon>Alphaproteobacteria</taxon>
        <taxon>Geminicoccales</taxon>
        <taxon>Geminicoccaceae</taxon>
        <taxon>Arboricoccus</taxon>
    </lineage>
</organism>
<evidence type="ECO:0000256" key="4">
    <source>
        <dbReference type="SAM" id="SignalP"/>
    </source>
</evidence>
<reference evidence="5 6" key="1">
    <citation type="submission" date="2017-06" db="EMBL/GenBank/DDBJ databases">
        <authorList>
            <person name="Kim H.J."/>
            <person name="Triplett B.A."/>
        </authorList>
    </citation>
    <scope>NUCLEOTIDE SEQUENCE [LARGE SCALE GENOMIC DNA]</scope>
    <source>
        <strain evidence="5 6">B29T1</strain>
    </source>
</reference>
<dbReference type="Gene3D" id="3.40.190.10">
    <property type="entry name" value="Periplasmic binding protein-like II"/>
    <property type="match status" value="2"/>
</dbReference>
<dbReference type="RefSeq" id="WP_088563053.1">
    <property type="nucleotide sequence ID" value="NZ_FYEH01000021.1"/>
</dbReference>
<feature type="signal peptide" evidence="4">
    <location>
        <begin position="1"/>
        <end position="25"/>
    </location>
</feature>
<evidence type="ECO:0000313" key="5">
    <source>
        <dbReference type="EMBL" id="SNB79553.1"/>
    </source>
</evidence>
<evidence type="ECO:0000256" key="3">
    <source>
        <dbReference type="ARBA" id="ARBA00022729"/>
    </source>
</evidence>
<comment type="similarity">
    <text evidence="2">Belongs to the bacterial solute-binding protein SsuA/TauA family.</text>
</comment>
<dbReference type="SUPFAM" id="SSF53850">
    <property type="entry name" value="Periplasmic binding protein-like II"/>
    <property type="match status" value="1"/>
</dbReference>
<protein>
    <submittedName>
        <fullName evidence="5">NitT/TauT family transport system substrate-binding protein</fullName>
    </submittedName>
</protein>
<comment type="subcellular location">
    <subcellularLocation>
        <location evidence="1">Periplasm</location>
    </subcellularLocation>
</comment>
<evidence type="ECO:0000256" key="1">
    <source>
        <dbReference type="ARBA" id="ARBA00004418"/>
    </source>
</evidence>
<feature type="chain" id="PRO_5012239597" evidence="4">
    <location>
        <begin position="26"/>
        <end position="358"/>
    </location>
</feature>
<proteinExistence type="inferred from homology"/>
<dbReference type="OrthoDB" id="5292144at2"/>
<dbReference type="PANTHER" id="PTHR30024:SF47">
    <property type="entry name" value="TAURINE-BINDING PERIPLASMIC PROTEIN"/>
    <property type="match status" value="1"/>
</dbReference>
<dbReference type="GO" id="GO:0042597">
    <property type="term" value="C:periplasmic space"/>
    <property type="evidence" value="ECO:0007669"/>
    <property type="project" value="UniProtKB-SubCell"/>
</dbReference>